<organism evidence="3 4">
    <name type="scientific">Zophobas morio</name>
    <dbReference type="NCBI Taxonomy" id="2755281"/>
    <lineage>
        <taxon>Eukaryota</taxon>
        <taxon>Metazoa</taxon>
        <taxon>Ecdysozoa</taxon>
        <taxon>Arthropoda</taxon>
        <taxon>Hexapoda</taxon>
        <taxon>Insecta</taxon>
        <taxon>Pterygota</taxon>
        <taxon>Neoptera</taxon>
        <taxon>Endopterygota</taxon>
        <taxon>Coleoptera</taxon>
        <taxon>Polyphaga</taxon>
        <taxon>Cucujiformia</taxon>
        <taxon>Tenebrionidae</taxon>
        <taxon>Zophobas</taxon>
    </lineage>
</organism>
<evidence type="ECO:0000313" key="3">
    <source>
        <dbReference type="EMBL" id="KAJ3647186.1"/>
    </source>
</evidence>
<keyword evidence="1" id="KW-0812">Transmembrane</keyword>
<name>A0AA38I2Z3_9CUCU</name>
<feature type="signal peptide" evidence="2">
    <location>
        <begin position="1"/>
        <end position="21"/>
    </location>
</feature>
<dbReference type="EMBL" id="JALNTZ010000007">
    <property type="protein sequence ID" value="KAJ3647186.1"/>
    <property type="molecule type" value="Genomic_DNA"/>
</dbReference>
<reference evidence="3" key="1">
    <citation type="journal article" date="2023" name="G3 (Bethesda)">
        <title>Whole genome assemblies of Zophobas morio and Tenebrio molitor.</title>
        <authorList>
            <person name="Kaur S."/>
            <person name="Stinson S.A."/>
            <person name="diCenzo G.C."/>
        </authorList>
    </citation>
    <scope>NUCLEOTIDE SEQUENCE</scope>
    <source>
        <strain evidence="3">QUZm001</strain>
    </source>
</reference>
<sequence>MTMYLNLHISIFWILVTRASTDVVTLIKNQNIMCVLTEESVYSALYISPNSSDNPLLDSKRTLTELTQWVRNDWNVSTTQELPFYPVVDVRWEEFPNIENAQINVTQISVTSFSLCFDKRIFLKAGDDSYGREFPTISNKHENVEQNVCQWSHYTVRQKQILEIKFSETAFHEMEVWKLGFNPKYLVFPKSGVRIKKHQYDFQYSRLTTLNNVSSFLDISNLSNSTDLCISLFVSVDENCYLYVVLESGTTPQSVRVDGFNLENEPKSWKRIEIRTSSYNGTGKLNFNRSRSDNKREGFWAIDKVHICRPSTDVYNLTVNSENSSYLCKTLAPSSSSTFCEQPGLLGHKCIAKCDQVLGQSYPFCEGYKICLDNGTCECSWGFKGTTCNQSCTDKYWGRDCASTINSESCESYNNTVGCFKCTKKFTGRQCAEKLPVVLKPPTLVSAKTNFAEISFDLTYGEDEKEPDFYQIQYKESNGTPGTFENFSDLEPFQKPLLNRRVIIPTSSFGYKIRVLLFVGNEHYEEGVPELVMTPTSRKIWYIGIIVISSILKNYWLFGLLTALGVFFLYVVLVPVFLYFCGKKNKASSPKVEVIPLLSLYGNDAWTYQNSTVL</sequence>
<feature type="transmembrane region" description="Helical" evidence="1">
    <location>
        <begin position="555"/>
        <end position="581"/>
    </location>
</feature>
<gene>
    <name evidence="3" type="ORF">Zmor_024718</name>
</gene>
<evidence type="ECO:0008006" key="5">
    <source>
        <dbReference type="Google" id="ProtNLM"/>
    </source>
</evidence>
<evidence type="ECO:0000256" key="1">
    <source>
        <dbReference type="SAM" id="Phobius"/>
    </source>
</evidence>
<dbReference type="AlphaFoldDB" id="A0AA38I2Z3"/>
<proteinExistence type="predicted"/>
<keyword evidence="1" id="KW-1133">Transmembrane helix</keyword>
<dbReference type="Gene3D" id="2.170.300.10">
    <property type="entry name" value="Tie2 ligand-binding domain superfamily"/>
    <property type="match status" value="1"/>
</dbReference>
<keyword evidence="2" id="KW-0732">Signal</keyword>
<protein>
    <recommendedName>
        <fullName evidence="5">EGF-like domain-containing protein</fullName>
    </recommendedName>
</protein>
<feature type="chain" id="PRO_5041374170" description="EGF-like domain-containing protein" evidence="2">
    <location>
        <begin position="22"/>
        <end position="614"/>
    </location>
</feature>
<keyword evidence="4" id="KW-1185">Reference proteome</keyword>
<accession>A0AA38I2Z3</accession>
<comment type="caution">
    <text evidence="3">The sequence shown here is derived from an EMBL/GenBank/DDBJ whole genome shotgun (WGS) entry which is preliminary data.</text>
</comment>
<evidence type="ECO:0000313" key="4">
    <source>
        <dbReference type="Proteomes" id="UP001168821"/>
    </source>
</evidence>
<keyword evidence="1" id="KW-0472">Membrane</keyword>
<dbReference type="Proteomes" id="UP001168821">
    <property type="component" value="Unassembled WGS sequence"/>
</dbReference>
<evidence type="ECO:0000256" key="2">
    <source>
        <dbReference type="SAM" id="SignalP"/>
    </source>
</evidence>